<dbReference type="NCBIfam" id="TIGR02444">
    <property type="entry name" value="TIGR02444 family protein"/>
    <property type="match status" value="1"/>
</dbReference>
<evidence type="ECO:0000313" key="1">
    <source>
        <dbReference type="EMBL" id="SFQ82920.1"/>
    </source>
</evidence>
<dbReference type="Proteomes" id="UP000242815">
    <property type="component" value="Unassembled WGS sequence"/>
</dbReference>
<evidence type="ECO:0000313" key="2">
    <source>
        <dbReference type="Proteomes" id="UP000242815"/>
    </source>
</evidence>
<name>A0A1I6BPR7_9GAMM</name>
<dbReference type="AlphaFoldDB" id="A0A1I6BPR7"/>
<dbReference type="STRING" id="1002526.SAMN05216578_105133"/>
<dbReference type="InterPro" id="IPR012659">
    <property type="entry name" value="CHP02444"/>
</dbReference>
<protein>
    <submittedName>
        <fullName evidence="1">TIGR02444 family protein</fullName>
    </submittedName>
</protein>
<gene>
    <name evidence="1" type="ORF">SAMN05216578_105133</name>
</gene>
<sequence>MTGLTDYAGWLYAQPGVQELLLGLQDEHGEDVLLLLTACWLGTHGLQADPALWGELKAVQQPWRDEVIVPLRQVRRRLAGDSACRSLYEQVKACELAAEWQQLGVLEALCERRNLAAAGMRTVGEHLSLGAEAPTQELERVAVGLGQGSL</sequence>
<accession>A0A1I6BPR7</accession>
<dbReference type="Pfam" id="PF09523">
    <property type="entry name" value="DUF2390"/>
    <property type="match status" value="1"/>
</dbReference>
<dbReference type="RefSeq" id="WP_177197831.1">
    <property type="nucleotide sequence ID" value="NZ_FOYD01000005.1"/>
</dbReference>
<dbReference type="EMBL" id="FOYD01000005">
    <property type="protein sequence ID" value="SFQ82920.1"/>
    <property type="molecule type" value="Genomic_DNA"/>
</dbReference>
<reference evidence="1 2" key="1">
    <citation type="submission" date="2016-10" db="EMBL/GenBank/DDBJ databases">
        <authorList>
            <person name="de Groot N.N."/>
        </authorList>
    </citation>
    <scope>NUCLEOTIDE SEQUENCE [LARGE SCALE GENOMIC DNA]</scope>
    <source>
        <strain evidence="1 2">JCM 18415</strain>
    </source>
</reference>
<organism evidence="1 2">
    <name type="scientific">Halopseudomonas formosensis</name>
    <dbReference type="NCBI Taxonomy" id="1002526"/>
    <lineage>
        <taxon>Bacteria</taxon>
        <taxon>Pseudomonadati</taxon>
        <taxon>Pseudomonadota</taxon>
        <taxon>Gammaproteobacteria</taxon>
        <taxon>Pseudomonadales</taxon>
        <taxon>Pseudomonadaceae</taxon>
        <taxon>Halopseudomonas</taxon>
    </lineage>
</organism>
<proteinExistence type="predicted"/>